<evidence type="ECO:0000313" key="6">
    <source>
        <dbReference type="EMBL" id="GAA4478464.1"/>
    </source>
</evidence>
<dbReference type="PANTHER" id="PTHR30055:SF239">
    <property type="entry name" value="TRANSCRIPTIONAL REGULATORY PROTEIN"/>
    <property type="match status" value="1"/>
</dbReference>
<dbReference type="RefSeq" id="WP_345183549.1">
    <property type="nucleotide sequence ID" value="NZ_BAABGP010000003.1"/>
</dbReference>
<dbReference type="SUPFAM" id="SSF46689">
    <property type="entry name" value="Homeodomain-like"/>
    <property type="match status" value="1"/>
</dbReference>
<dbReference type="InterPro" id="IPR001647">
    <property type="entry name" value="HTH_TetR"/>
</dbReference>
<comment type="caution">
    <text evidence="6">The sequence shown here is derived from an EMBL/GenBank/DDBJ whole genome shotgun (WGS) entry which is preliminary data.</text>
</comment>
<gene>
    <name evidence="6" type="ORF">GCM10023171_02630</name>
</gene>
<keyword evidence="2 4" id="KW-0238">DNA-binding</keyword>
<dbReference type="InterPro" id="IPR025996">
    <property type="entry name" value="MT1864/Rv1816-like_C"/>
</dbReference>
<evidence type="ECO:0000256" key="4">
    <source>
        <dbReference type="PROSITE-ProRule" id="PRU00335"/>
    </source>
</evidence>
<name>A0ABP8P2G8_9MICO</name>
<protein>
    <submittedName>
        <fullName evidence="6">TetR/AcrR family transcriptional regulator</fullName>
    </submittedName>
</protein>
<feature type="DNA-binding region" description="H-T-H motif" evidence="4">
    <location>
        <begin position="29"/>
        <end position="48"/>
    </location>
</feature>
<keyword evidence="7" id="KW-1185">Reference proteome</keyword>
<evidence type="ECO:0000313" key="7">
    <source>
        <dbReference type="Proteomes" id="UP001500731"/>
    </source>
</evidence>
<proteinExistence type="predicted"/>
<evidence type="ECO:0000256" key="2">
    <source>
        <dbReference type="ARBA" id="ARBA00023125"/>
    </source>
</evidence>
<keyword evidence="1" id="KW-0805">Transcription regulation</keyword>
<dbReference type="SUPFAM" id="SSF48498">
    <property type="entry name" value="Tetracyclin repressor-like, C-terminal domain"/>
    <property type="match status" value="1"/>
</dbReference>
<dbReference type="EMBL" id="BAABGP010000003">
    <property type="protein sequence ID" value="GAA4478464.1"/>
    <property type="molecule type" value="Genomic_DNA"/>
</dbReference>
<dbReference type="Pfam" id="PF13305">
    <property type="entry name" value="TetR_C_33"/>
    <property type="match status" value="1"/>
</dbReference>
<dbReference type="InterPro" id="IPR036271">
    <property type="entry name" value="Tet_transcr_reg_TetR-rel_C_sf"/>
</dbReference>
<dbReference type="InterPro" id="IPR050109">
    <property type="entry name" value="HTH-type_TetR-like_transc_reg"/>
</dbReference>
<accession>A0ABP8P2G8</accession>
<sequence>MPAPQRVTAASLAAAARTIAESSGIDAVTISAVAAVVGVRPPSLYKHVGHRHDVLRLIADDAARELGDDVTALVGTSSDPRIVLAGIAHAVRAFSARSPRAAGLLFSAPSPEAGPTSEGMAPLIGSLLDAVRRTAPGDPLPAARTLTAWVYGFCTMEQAGAFQLGGDVDEAFEFGLNTLVDALTRVGLPGRASIAARSTESGSEYPQ</sequence>
<dbReference type="PANTHER" id="PTHR30055">
    <property type="entry name" value="HTH-TYPE TRANSCRIPTIONAL REGULATOR RUTR"/>
    <property type="match status" value="1"/>
</dbReference>
<keyword evidence="3" id="KW-0804">Transcription</keyword>
<dbReference type="PROSITE" id="PS50977">
    <property type="entry name" value="HTH_TETR_2"/>
    <property type="match status" value="1"/>
</dbReference>
<reference evidence="7" key="1">
    <citation type="journal article" date="2019" name="Int. J. Syst. Evol. Microbiol.">
        <title>The Global Catalogue of Microorganisms (GCM) 10K type strain sequencing project: providing services to taxonomists for standard genome sequencing and annotation.</title>
        <authorList>
            <consortium name="The Broad Institute Genomics Platform"/>
            <consortium name="The Broad Institute Genome Sequencing Center for Infectious Disease"/>
            <person name="Wu L."/>
            <person name="Ma J."/>
        </authorList>
    </citation>
    <scope>NUCLEOTIDE SEQUENCE [LARGE SCALE GENOMIC DNA]</scope>
    <source>
        <strain evidence="7">JCM 17839</strain>
    </source>
</reference>
<evidence type="ECO:0000256" key="3">
    <source>
        <dbReference type="ARBA" id="ARBA00023163"/>
    </source>
</evidence>
<dbReference type="Proteomes" id="UP001500731">
    <property type="component" value="Unassembled WGS sequence"/>
</dbReference>
<dbReference type="Gene3D" id="1.10.10.60">
    <property type="entry name" value="Homeodomain-like"/>
    <property type="match status" value="1"/>
</dbReference>
<evidence type="ECO:0000256" key="1">
    <source>
        <dbReference type="ARBA" id="ARBA00023015"/>
    </source>
</evidence>
<evidence type="ECO:0000259" key="5">
    <source>
        <dbReference type="PROSITE" id="PS50977"/>
    </source>
</evidence>
<dbReference type="InterPro" id="IPR009057">
    <property type="entry name" value="Homeodomain-like_sf"/>
</dbReference>
<feature type="domain" description="HTH tetR-type" evidence="5">
    <location>
        <begin position="6"/>
        <end position="66"/>
    </location>
</feature>
<organism evidence="6 7">
    <name type="scientific">Microbacterium panaciterrae</name>
    <dbReference type="NCBI Taxonomy" id="985759"/>
    <lineage>
        <taxon>Bacteria</taxon>
        <taxon>Bacillati</taxon>
        <taxon>Actinomycetota</taxon>
        <taxon>Actinomycetes</taxon>
        <taxon>Micrococcales</taxon>
        <taxon>Microbacteriaceae</taxon>
        <taxon>Microbacterium</taxon>
    </lineage>
</organism>
<dbReference type="Gene3D" id="1.10.357.10">
    <property type="entry name" value="Tetracycline Repressor, domain 2"/>
    <property type="match status" value="1"/>
</dbReference>